<dbReference type="CDD" id="cd01347">
    <property type="entry name" value="ligand_gated_channel"/>
    <property type="match status" value="1"/>
</dbReference>
<evidence type="ECO:0000256" key="13">
    <source>
        <dbReference type="ARBA" id="ARBA00023237"/>
    </source>
</evidence>
<evidence type="ECO:0000256" key="8">
    <source>
        <dbReference type="ARBA" id="ARBA00023004"/>
    </source>
</evidence>
<dbReference type="SUPFAM" id="SSF49464">
    <property type="entry name" value="Carboxypeptidase regulatory domain-like"/>
    <property type="match status" value="1"/>
</dbReference>
<keyword evidence="11 14" id="KW-0472">Membrane</keyword>
<dbReference type="GO" id="GO:0015344">
    <property type="term" value="F:siderophore uptake transmembrane transporter activity"/>
    <property type="evidence" value="ECO:0007669"/>
    <property type="project" value="TreeGrafter"/>
</dbReference>
<evidence type="ECO:0000256" key="9">
    <source>
        <dbReference type="ARBA" id="ARBA00023065"/>
    </source>
</evidence>
<dbReference type="NCBIfam" id="TIGR01783">
    <property type="entry name" value="TonB-siderophor"/>
    <property type="match status" value="1"/>
</dbReference>
<dbReference type="GO" id="GO:0015891">
    <property type="term" value="P:siderophore transport"/>
    <property type="evidence" value="ECO:0007669"/>
    <property type="project" value="InterPro"/>
</dbReference>
<evidence type="ECO:0000313" key="20">
    <source>
        <dbReference type="Proteomes" id="UP001403385"/>
    </source>
</evidence>
<dbReference type="InterPro" id="IPR036942">
    <property type="entry name" value="Beta-barrel_TonB_sf"/>
</dbReference>
<feature type="chain" id="PRO_5043723787" evidence="16">
    <location>
        <begin position="37"/>
        <end position="888"/>
    </location>
</feature>
<dbReference type="InterPro" id="IPR008969">
    <property type="entry name" value="CarboxyPept-like_regulatory"/>
</dbReference>
<comment type="similarity">
    <text evidence="2 14 15">Belongs to the TonB-dependent receptor family.</text>
</comment>
<organism evidence="19 20">
    <name type="scientific">Rapidithrix thailandica</name>
    <dbReference type="NCBI Taxonomy" id="413964"/>
    <lineage>
        <taxon>Bacteria</taxon>
        <taxon>Pseudomonadati</taxon>
        <taxon>Bacteroidota</taxon>
        <taxon>Cytophagia</taxon>
        <taxon>Cytophagales</taxon>
        <taxon>Flammeovirgaceae</taxon>
        <taxon>Rapidithrix</taxon>
    </lineage>
</organism>
<dbReference type="Pfam" id="PF00593">
    <property type="entry name" value="TonB_dep_Rec_b-barrel"/>
    <property type="match status" value="1"/>
</dbReference>
<evidence type="ECO:0000256" key="4">
    <source>
        <dbReference type="ARBA" id="ARBA00022452"/>
    </source>
</evidence>
<gene>
    <name evidence="19" type="ORF">AAG747_14760</name>
</gene>
<evidence type="ECO:0000256" key="10">
    <source>
        <dbReference type="ARBA" id="ARBA00023077"/>
    </source>
</evidence>
<dbReference type="InterPro" id="IPR012910">
    <property type="entry name" value="Plug_dom"/>
</dbReference>
<dbReference type="Pfam" id="PF07715">
    <property type="entry name" value="Plug"/>
    <property type="match status" value="1"/>
</dbReference>
<comment type="caution">
    <text evidence="19">The sequence shown here is derived from an EMBL/GenBank/DDBJ whole genome shotgun (WGS) entry which is preliminary data.</text>
</comment>
<evidence type="ECO:0000313" key="19">
    <source>
        <dbReference type="EMBL" id="MEN7549182.1"/>
    </source>
</evidence>
<evidence type="ECO:0000259" key="18">
    <source>
        <dbReference type="Pfam" id="PF07715"/>
    </source>
</evidence>
<evidence type="ECO:0000256" key="6">
    <source>
        <dbReference type="ARBA" id="ARBA00022692"/>
    </source>
</evidence>
<dbReference type="Gene3D" id="2.60.40.1120">
    <property type="entry name" value="Carboxypeptidase-like, regulatory domain"/>
    <property type="match status" value="1"/>
</dbReference>
<evidence type="ECO:0000259" key="17">
    <source>
        <dbReference type="Pfam" id="PF00593"/>
    </source>
</evidence>
<keyword evidence="8" id="KW-0408">Iron</keyword>
<comment type="subcellular location">
    <subcellularLocation>
        <location evidence="1 14">Cell outer membrane</location>
        <topology evidence="1 14">Multi-pass membrane protein</topology>
    </subcellularLocation>
</comment>
<dbReference type="RefSeq" id="WP_346821951.1">
    <property type="nucleotide sequence ID" value="NZ_JBDKWZ010000007.1"/>
</dbReference>
<keyword evidence="7 16" id="KW-0732">Signal</keyword>
<evidence type="ECO:0000256" key="11">
    <source>
        <dbReference type="ARBA" id="ARBA00023136"/>
    </source>
</evidence>
<proteinExistence type="inferred from homology"/>
<reference evidence="19 20" key="1">
    <citation type="submission" date="2024-04" db="EMBL/GenBank/DDBJ databases">
        <title>Novel genus in family Flammeovirgaceae.</title>
        <authorList>
            <person name="Nguyen T.H."/>
            <person name="Vuong T.Q."/>
            <person name="Le H."/>
            <person name="Kim S.-G."/>
        </authorList>
    </citation>
    <scope>NUCLEOTIDE SEQUENCE [LARGE SCALE GENOMIC DNA]</scope>
    <source>
        <strain evidence="19 20">JCM 23209</strain>
    </source>
</reference>
<accession>A0AAW9RZH0</accession>
<sequence length="888" mass="99445">MKYLKYPNYFRCTLQRLVLLCMLCMGPVLQNTFAQADILSKKVTLQVQTLSLQQALEALEQHTGCTFSYAPDMIDSSRKVKLDYRNTPLGTVLSDLLGEQANHIRVRGKQIHIQAIKGGEKGILKGQVHTADGQPAPYVSVWIEGTGYGTSTDENGYFKFQAPAGTHTLLVSSIGLGKQEQAVVVRSRQTTSVPLITLHESAQELKEVIVEDSRWKDNYKESKPSNSLRLKTPLLETPQNIQVMNSQLLASQHIFNPSEGIERNVSGVRRVLHQETYASIYIRGFSTGSGSMRNGMSVGNYFGPLKEDMSFVDRVEFVKGPAGFMMGNTQPGGFYNVVTKKPTGRKKASVNLTTGSFSTFRAEADIDNQLDKQGKFLYRLNLMGQMNGSHTDYRYTNGYAIDPSFKYIIDDKTSLTVEYLFQHMAFSGFGPYLHSKKGFKDLPRHMTFNDPSVEPTKVNDQSVFINLQHQLNKDWEVTAQLAYLDYKMRGQSLYPSYNSLDEEGNMARNFSINDVDNISKLGQIFVNGSVQTGGVSHKILAGLDIAEKTYYADWSKVPSDTTLMFNMYDPVYGINPAYIPKVDRSKSLRTRGGTKGSDAYYALYIQDQLAFWDNRVRLTLGGRFTSTKKPGDKGIFETNEVFTPRAGLSISVDKNLSLYTLYDQTFSEQLGQNDDGEYFDPTRGTNIEAGIKKDWWGGSWNTTLSVYRITKTNVLTTGPSAVEGAPPITTATGEVQSQGVELDIKGEILPNLSIVFNYAYTDAEVTKDRDEKKVGQEFAGIAKHITNTWATYRIDQGSLEGLGFSLGYQFQTDRTAWPGGGLKLPDNYFSLDAGVSWTKEKYSVSLLVNNLTDRYNYTGFFPGAWGYTHYGWQALPPRNFRLRVGYTF</sequence>
<dbReference type="PANTHER" id="PTHR32552:SF68">
    <property type="entry name" value="FERRICHROME OUTER MEMBRANE TRANSPORTER_PHAGE RECEPTOR"/>
    <property type="match status" value="1"/>
</dbReference>
<keyword evidence="3 14" id="KW-0813">Transport</keyword>
<dbReference type="PROSITE" id="PS52016">
    <property type="entry name" value="TONB_DEPENDENT_REC_3"/>
    <property type="match status" value="1"/>
</dbReference>
<evidence type="ECO:0000256" key="5">
    <source>
        <dbReference type="ARBA" id="ARBA00022496"/>
    </source>
</evidence>
<keyword evidence="5" id="KW-0410">Iron transport</keyword>
<evidence type="ECO:0000256" key="2">
    <source>
        <dbReference type="ARBA" id="ARBA00009810"/>
    </source>
</evidence>
<keyword evidence="4 14" id="KW-1134">Transmembrane beta strand</keyword>
<protein>
    <submittedName>
        <fullName evidence="19">TonB-dependent receptor</fullName>
    </submittedName>
</protein>
<dbReference type="InterPro" id="IPR000531">
    <property type="entry name" value="Beta-barrel_TonB"/>
</dbReference>
<dbReference type="InterPro" id="IPR039426">
    <property type="entry name" value="TonB-dep_rcpt-like"/>
</dbReference>
<feature type="domain" description="TonB-dependent receptor-like beta-barrel" evidence="17">
    <location>
        <begin position="450"/>
        <end position="851"/>
    </location>
</feature>
<evidence type="ECO:0000256" key="7">
    <source>
        <dbReference type="ARBA" id="ARBA00022729"/>
    </source>
</evidence>
<feature type="signal peptide" evidence="16">
    <location>
        <begin position="1"/>
        <end position="36"/>
    </location>
</feature>
<feature type="domain" description="TonB-dependent receptor plug" evidence="18">
    <location>
        <begin position="234"/>
        <end position="333"/>
    </location>
</feature>
<dbReference type="SUPFAM" id="SSF56935">
    <property type="entry name" value="Porins"/>
    <property type="match status" value="1"/>
</dbReference>
<dbReference type="GO" id="GO:0009279">
    <property type="term" value="C:cell outer membrane"/>
    <property type="evidence" value="ECO:0007669"/>
    <property type="project" value="UniProtKB-SubCell"/>
</dbReference>
<name>A0AAW9RZH0_9BACT</name>
<keyword evidence="12 19" id="KW-0675">Receptor</keyword>
<keyword evidence="6 14" id="KW-0812">Transmembrane</keyword>
<evidence type="ECO:0000256" key="1">
    <source>
        <dbReference type="ARBA" id="ARBA00004571"/>
    </source>
</evidence>
<dbReference type="InterPro" id="IPR037066">
    <property type="entry name" value="Plug_dom_sf"/>
</dbReference>
<dbReference type="Gene3D" id="2.40.170.20">
    <property type="entry name" value="TonB-dependent receptor, beta-barrel domain"/>
    <property type="match status" value="1"/>
</dbReference>
<evidence type="ECO:0000256" key="14">
    <source>
        <dbReference type="PROSITE-ProRule" id="PRU01360"/>
    </source>
</evidence>
<evidence type="ECO:0000256" key="16">
    <source>
        <dbReference type="SAM" id="SignalP"/>
    </source>
</evidence>
<keyword evidence="20" id="KW-1185">Reference proteome</keyword>
<evidence type="ECO:0000256" key="15">
    <source>
        <dbReference type="RuleBase" id="RU003357"/>
    </source>
</evidence>
<keyword evidence="10 15" id="KW-0798">TonB box</keyword>
<dbReference type="Gene3D" id="2.170.130.10">
    <property type="entry name" value="TonB-dependent receptor, plug domain"/>
    <property type="match status" value="1"/>
</dbReference>
<evidence type="ECO:0000256" key="3">
    <source>
        <dbReference type="ARBA" id="ARBA00022448"/>
    </source>
</evidence>
<dbReference type="EMBL" id="JBDKWZ010000007">
    <property type="protein sequence ID" value="MEN7549182.1"/>
    <property type="molecule type" value="Genomic_DNA"/>
</dbReference>
<dbReference type="InterPro" id="IPR010105">
    <property type="entry name" value="TonB_sidphr_rcpt"/>
</dbReference>
<dbReference type="AlphaFoldDB" id="A0AAW9RZH0"/>
<dbReference type="PANTHER" id="PTHR32552">
    <property type="entry name" value="FERRICHROME IRON RECEPTOR-RELATED"/>
    <property type="match status" value="1"/>
</dbReference>
<dbReference type="Pfam" id="PF13715">
    <property type="entry name" value="CarbopepD_reg_2"/>
    <property type="match status" value="1"/>
</dbReference>
<keyword evidence="13 14" id="KW-0998">Cell outer membrane</keyword>
<dbReference type="GO" id="GO:0038023">
    <property type="term" value="F:signaling receptor activity"/>
    <property type="evidence" value="ECO:0007669"/>
    <property type="project" value="InterPro"/>
</dbReference>
<evidence type="ECO:0000256" key="12">
    <source>
        <dbReference type="ARBA" id="ARBA00023170"/>
    </source>
</evidence>
<dbReference type="Proteomes" id="UP001403385">
    <property type="component" value="Unassembled WGS sequence"/>
</dbReference>
<keyword evidence="9" id="KW-0406">Ion transport</keyword>